<reference evidence="11" key="1">
    <citation type="journal article" date="2021" name="PeerJ">
        <title>Extensive microbial diversity within the chicken gut microbiome revealed by metagenomics and culture.</title>
        <authorList>
            <person name="Gilroy R."/>
            <person name="Ravi A."/>
            <person name="Getino M."/>
            <person name="Pursley I."/>
            <person name="Horton D.L."/>
            <person name="Alikhan N.F."/>
            <person name="Baker D."/>
            <person name="Gharbi K."/>
            <person name="Hall N."/>
            <person name="Watson M."/>
            <person name="Adriaenssens E.M."/>
            <person name="Foster-Nyarko E."/>
            <person name="Jarju S."/>
            <person name="Secka A."/>
            <person name="Antonio M."/>
            <person name="Oren A."/>
            <person name="Chaudhuri R.R."/>
            <person name="La Ragione R."/>
            <person name="Hildebrand F."/>
            <person name="Pallen M.J."/>
        </authorList>
    </citation>
    <scope>NUCLEOTIDE SEQUENCE</scope>
    <source>
        <strain evidence="11">ChiBcec16_6824</strain>
    </source>
</reference>
<dbReference type="InterPro" id="IPR026579">
    <property type="entry name" value="FtsQ"/>
</dbReference>
<name>A0A9D2BZV9_9FIRM</name>
<protein>
    <submittedName>
        <fullName evidence="11">FtsQ-type POTRA domain-containing protein</fullName>
    </submittedName>
</protein>
<dbReference type="PANTHER" id="PTHR35851:SF1">
    <property type="entry name" value="CELL DIVISION PROTEIN FTSQ"/>
    <property type="match status" value="1"/>
</dbReference>
<proteinExistence type="predicted"/>
<evidence type="ECO:0000256" key="3">
    <source>
        <dbReference type="ARBA" id="ARBA00022618"/>
    </source>
</evidence>
<evidence type="ECO:0000256" key="2">
    <source>
        <dbReference type="ARBA" id="ARBA00022475"/>
    </source>
</evidence>
<feature type="transmembrane region" description="Helical" evidence="9">
    <location>
        <begin position="20"/>
        <end position="41"/>
    </location>
</feature>
<dbReference type="Proteomes" id="UP000823868">
    <property type="component" value="Unassembled WGS sequence"/>
</dbReference>
<dbReference type="InterPro" id="IPR034746">
    <property type="entry name" value="POTRA"/>
</dbReference>
<feature type="compositionally biased region" description="Polar residues" evidence="8">
    <location>
        <begin position="293"/>
        <end position="304"/>
    </location>
</feature>
<evidence type="ECO:0000259" key="10">
    <source>
        <dbReference type="PROSITE" id="PS51779"/>
    </source>
</evidence>
<reference evidence="11" key="2">
    <citation type="submission" date="2021-04" db="EMBL/GenBank/DDBJ databases">
        <authorList>
            <person name="Gilroy R."/>
        </authorList>
    </citation>
    <scope>NUCLEOTIDE SEQUENCE</scope>
    <source>
        <strain evidence="11">ChiBcec16_6824</strain>
    </source>
</reference>
<evidence type="ECO:0000313" key="12">
    <source>
        <dbReference type="Proteomes" id="UP000823868"/>
    </source>
</evidence>
<dbReference type="GO" id="GO:0016020">
    <property type="term" value="C:membrane"/>
    <property type="evidence" value="ECO:0007669"/>
    <property type="project" value="UniProtKB-SubCell"/>
</dbReference>
<dbReference type="PROSITE" id="PS51779">
    <property type="entry name" value="POTRA"/>
    <property type="match status" value="1"/>
</dbReference>
<dbReference type="PANTHER" id="PTHR35851">
    <property type="entry name" value="CELL DIVISION PROTEIN FTSQ"/>
    <property type="match status" value="1"/>
</dbReference>
<dbReference type="AlphaFoldDB" id="A0A9D2BZV9"/>
<evidence type="ECO:0000313" key="11">
    <source>
        <dbReference type="EMBL" id="HIY22248.1"/>
    </source>
</evidence>
<keyword evidence="6 9" id="KW-0472">Membrane</keyword>
<gene>
    <name evidence="11" type="ORF">H9841_10170</name>
</gene>
<comment type="subcellular location">
    <subcellularLocation>
        <location evidence="1">Membrane</location>
    </subcellularLocation>
</comment>
<evidence type="ECO:0000256" key="5">
    <source>
        <dbReference type="ARBA" id="ARBA00022989"/>
    </source>
</evidence>
<dbReference type="Pfam" id="PF08478">
    <property type="entry name" value="POTRA_1"/>
    <property type="match status" value="1"/>
</dbReference>
<evidence type="ECO:0000256" key="4">
    <source>
        <dbReference type="ARBA" id="ARBA00022692"/>
    </source>
</evidence>
<keyword evidence="7" id="KW-0131">Cell cycle</keyword>
<feature type="compositionally biased region" description="Low complexity" evidence="8">
    <location>
        <begin position="276"/>
        <end position="292"/>
    </location>
</feature>
<dbReference type="InterPro" id="IPR013685">
    <property type="entry name" value="POTRA_FtsQ_type"/>
</dbReference>
<dbReference type="Gene3D" id="3.10.20.310">
    <property type="entry name" value="membrane protein fhac"/>
    <property type="match status" value="1"/>
</dbReference>
<evidence type="ECO:0000256" key="9">
    <source>
        <dbReference type="SAM" id="Phobius"/>
    </source>
</evidence>
<evidence type="ECO:0000256" key="7">
    <source>
        <dbReference type="ARBA" id="ARBA00023306"/>
    </source>
</evidence>
<comment type="caution">
    <text evidence="11">The sequence shown here is derived from an EMBL/GenBank/DDBJ whole genome shotgun (WGS) entry which is preliminary data.</text>
</comment>
<dbReference type="EMBL" id="DXDX01000185">
    <property type="protein sequence ID" value="HIY22248.1"/>
    <property type="molecule type" value="Genomic_DNA"/>
</dbReference>
<keyword evidence="4 9" id="KW-0812">Transmembrane</keyword>
<dbReference type="GO" id="GO:0090529">
    <property type="term" value="P:cell septum assembly"/>
    <property type="evidence" value="ECO:0007669"/>
    <property type="project" value="InterPro"/>
</dbReference>
<feature type="domain" description="POTRA" evidence="10">
    <location>
        <begin position="41"/>
        <end position="110"/>
    </location>
</feature>
<sequence>MAARNRRRGRRRNRGRFSLLYKLFSTLLILAAILTGCIVFFRANEIVVSGESRYSAEEIIAATGVEQGQNLFQLDKNAIVRKVLTQLPYIDTISLSRKLPDTLLITVTESQPVAALEYNGSWWLMDARGKLLEQGDATLSQGRAWLLGLTPLSPSVGSTLAVEEGQETKLASLKALLEAMAERNMTSHITEFIDLTSESDIRLGYDGTLTVEVPLYSSDFGLQARRLDGALEELQARNGTVSGTLTLPTEGNRAWLTTDRWMPETQLPEYVPSQSEPEAAPTGEAAGETPGTQTPEQAAPSASVTPVEPAQSGG</sequence>
<evidence type="ECO:0000256" key="8">
    <source>
        <dbReference type="SAM" id="MobiDB-lite"/>
    </source>
</evidence>
<accession>A0A9D2BZV9</accession>
<keyword evidence="2" id="KW-1003">Cell membrane</keyword>
<evidence type="ECO:0000256" key="6">
    <source>
        <dbReference type="ARBA" id="ARBA00023136"/>
    </source>
</evidence>
<evidence type="ECO:0000256" key="1">
    <source>
        <dbReference type="ARBA" id="ARBA00004370"/>
    </source>
</evidence>
<keyword evidence="3" id="KW-0132">Cell division</keyword>
<organism evidence="11 12">
    <name type="scientific">Candidatus Flavonifractor merdigallinarum</name>
    <dbReference type="NCBI Taxonomy" id="2838589"/>
    <lineage>
        <taxon>Bacteria</taxon>
        <taxon>Bacillati</taxon>
        <taxon>Bacillota</taxon>
        <taxon>Clostridia</taxon>
        <taxon>Eubacteriales</taxon>
        <taxon>Oscillospiraceae</taxon>
        <taxon>Flavonifractor</taxon>
    </lineage>
</organism>
<keyword evidence="5 9" id="KW-1133">Transmembrane helix</keyword>
<feature type="region of interest" description="Disordered" evidence="8">
    <location>
        <begin position="269"/>
        <end position="314"/>
    </location>
</feature>